<dbReference type="GO" id="GO:0000155">
    <property type="term" value="F:phosphorelay sensor kinase activity"/>
    <property type="evidence" value="ECO:0007669"/>
    <property type="project" value="InterPro"/>
</dbReference>
<sequence>MHYTEQDRINTVNKYIKLDAGIENDLDEIVELISEICGTPVALITLLDDTTQWFKAAIGTDVKCTDREVSFCNGTIKQDQVLIIPDLLLDKQHCNNPLVINEPHVRFYAGAPLITKEGHAIGSLCVVDMLPRNINEKQKKSLKTLARQVVNLMELNWSLTTLDEKHKKEQEHALTISESELKLKAVFDSTEDTHILINKECEIIAFNRSAEVFIYNNYRQQIREGDSIFDYTEPAMLRQFKKYINIAFTGRAIKREWQLMAGTALECWKITSFIPVKNNDGEVIGVSLNSADVTHRKKQEEYIKIQNAALQRIAIIQSHELRRPVASLLGIMDLLRMEKINFSYFDMMEVTVNELDRKIRGIVKDSEDTLHRNHLSIVA</sequence>
<dbReference type="PANTHER" id="PTHR43102">
    <property type="entry name" value="SLR1143 PROTEIN"/>
    <property type="match status" value="1"/>
</dbReference>
<dbReference type="AlphaFoldDB" id="A0A934PS80"/>
<name>A0A934PS80_9SPHI</name>
<dbReference type="NCBIfam" id="TIGR00229">
    <property type="entry name" value="sensory_box"/>
    <property type="match status" value="1"/>
</dbReference>
<evidence type="ECO:0000259" key="1">
    <source>
        <dbReference type="SMART" id="SM00065"/>
    </source>
</evidence>
<dbReference type="Gene3D" id="3.30.450.40">
    <property type="match status" value="1"/>
</dbReference>
<proteinExistence type="predicted"/>
<evidence type="ECO:0000313" key="2">
    <source>
        <dbReference type="EMBL" id="MBK0378661.1"/>
    </source>
</evidence>
<dbReference type="InterPro" id="IPR036097">
    <property type="entry name" value="HisK_dim/P_sf"/>
</dbReference>
<comment type="caution">
    <text evidence="2">The sequence shown here is derived from an EMBL/GenBank/DDBJ whole genome shotgun (WGS) entry which is preliminary data.</text>
</comment>
<evidence type="ECO:0000313" key="3">
    <source>
        <dbReference type="Proteomes" id="UP000613193"/>
    </source>
</evidence>
<dbReference type="SUPFAM" id="SSF55785">
    <property type="entry name" value="PYP-like sensor domain (PAS domain)"/>
    <property type="match status" value="1"/>
</dbReference>
<dbReference type="Proteomes" id="UP000613193">
    <property type="component" value="Unassembled WGS sequence"/>
</dbReference>
<dbReference type="InterPro" id="IPR029016">
    <property type="entry name" value="GAF-like_dom_sf"/>
</dbReference>
<dbReference type="RefSeq" id="WP_200064809.1">
    <property type="nucleotide sequence ID" value="NZ_JAEHFW010000001.1"/>
</dbReference>
<dbReference type="InterPro" id="IPR003018">
    <property type="entry name" value="GAF"/>
</dbReference>
<keyword evidence="3" id="KW-1185">Reference proteome</keyword>
<dbReference type="InterPro" id="IPR000014">
    <property type="entry name" value="PAS"/>
</dbReference>
<protein>
    <submittedName>
        <fullName evidence="2">GAF domain-containing protein</fullName>
    </submittedName>
</protein>
<dbReference type="SUPFAM" id="SSF55781">
    <property type="entry name" value="GAF domain-like"/>
    <property type="match status" value="1"/>
</dbReference>
<reference evidence="2" key="1">
    <citation type="submission" date="2020-12" db="EMBL/GenBank/DDBJ databases">
        <title>Bacterial novel species Mucilaginibacter sp. SD-g isolated from soil.</title>
        <authorList>
            <person name="Jung H.-Y."/>
        </authorList>
    </citation>
    <scope>NUCLEOTIDE SEQUENCE</scope>
    <source>
        <strain evidence="2">SD-g</strain>
    </source>
</reference>
<dbReference type="InterPro" id="IPR035965">
    <property type="entry name" value="PAS-like_dom_sf"/>
</dbReference>
<organism evidence="2 3">
    <name type="scientific">Mucilaginibacter segetis</name>
    <dbReference type="NCBI Taxonomy" id="2793071"/>
    <lineage>
        <taxon>Bacteria</taxon>
        <taxon>Pseudomonadati</taxon>
        <taxon>Bacteroidota</taxon>
        <taxon>Sphingobacteriia</taxon>
        <taxon>Sphingobacteriales</taxon>
        <taxon>Sphingobacteriaceae</taxon>
        <taxon>Mucilaginibacter</taxon>
    </lineage>
</organism>
<gene>
    <name evidence="2" type="ORF">I5M19_05050</name>
</gene>
<dbReference type="EMBL" id="JAEHFW010000001">
    <property type="protein sequence ID" value="MBK0378661.1"/>
    <property type="molecule type" value="Genomic_DNA"/>
</dbReference>
<accession>A0A934PS80</accession>
<dbReference type="Pfam" id="PF01590">
    <property type="entry name" value="GAF"/>
    <property type="match status" value="1"/>
</dbReference>
<dbReference type="SMART" id="SM00065">
    <property type="entry name" value="GAF"/>
    <property type="match status" value="1"/>
</dbReference>
<dbReference type="SUPFAM" id="SSF47384">
    <property type="entry name" value="Homodimeric domain of signal transducing histidine kinase"/>
    <property type="match status" value="1"/>
</dbReference>
<dbReference type="PANTHER" id="PTHR43102:SF2">
    <property type="entry name" value="GAF DOMAIN-CONTAINING PROTEIN"/>
    <property type="match status" value="1"/>
</dbReference>
<feature type="domain" description="GAF" evidence="1">
    <location>
        <begin position="21"/>
        <end position="163"/>
    </location>
</feature>
<dbReference type="Gene3D" id="3.30.450.20">
    <property type="entry name" value="PAS domain"/>
    <property type="match status" value="1"/>
</dbReference>